<dbReference type="SUPFAM" id="SSF51182">
    <property type="entry name" value="RmlC-like cupins"/>
    <property type="match status" value="1"/>
</dbReference>
<dbReference type="EMBL" id="CP019384">
    <property type="protein sequence ID" value="QAT17873.1"/>
    <property type="molecule type" value="Genomic_DNA"/>
</dbReference>
<dbReference type="OrthoDB" id="9793184at2"/>
<dbReference type="InterPro" id="IPR013096">
    <property type="entry name" value="Cupin_2"/>
</dbReference>
<dbReference type="PANTHER" id="PTHR37694">
    <property type="entry name" value="SLR8022 PROTEIN"/>
    <property type="match status" value="1"/>
</dbReference>
<dbReference type="PANTHER" id="PTHR37694:SF1">
    <property type="entry name" value="SLR8022 PROTEIN"/>
    <property type="match status" value="1"/>
</dbReference>
<dbReference type="KEGG" id="vai:BU251_09130"/>
<dbReference type="InterPro" id="IPR011051">
    <property type="entry name" value="RmlC_Cupin_sf"/>
</dbReference>
<organism evidence="2 3">
    <name type="scientific">Velamenicoccus archaeovorus</name>
    <dbReference type="NCBI Taxonomy" id="1930593"/>
    <lineage>
        <taxon>Bacteria</taxon>
        <taxon>Pseudomonadati</taxon>
        <taxon>Candidatus Omnitrophota</taxon>
        <taxon>Candidatus Velamenicoccus</taxon>
    </lineage>
</organism>
<feature type="domain" description="Cupin type-2" evidence="1">
    <location>
        <begin position="39"/>
        <end position="105"/>
    </location>
</feature>
<dbReference type="CDD" id="cd02230">
    <property type="entry name" value="cupin_HP0902-like"/>
    <property type="match status" value="1"/>
</dbReference>
<proteinExistence type="predicted"/>
<dbReference type="Pfam" id="PF07883">
    <property type="entry name" value="Cupin_2"/>
    <property type="match status" value="1"/>
</dbReference>
<evidence type="ECO:0000313" key="3">
    <source>
        <dbReference type="Proteomes" id="UP000287243"/>
    </source>
</evidence>
<dbReference type="Proteomes" id="UP000287243">
    <property type="component" value="Chromosome"/>
</dbReference>
<dbReference type="Gene3D" id="2.60.120.10">
    <property type="entry name" value="Jelly Rolls"/>
    <property type="match status" value="1"/>
</dbReference>
<gene>
    <name evidence="2" type="ORF">BU251_09130</name>
</gene>
<dbReference type="RefSeq" id="WP_128700838.1">
    <property type="nucleotide sequence ID" value="NZ_CP019384.1"/>
</dbReference>
<dbReference type="AlphaFoldDB" id="A0A410P6U2"/>
<sequence>MKVNKLLAKAFVLSDLLKYQADAIVSQEIVKKDTGTVTLFAFDKGQGLSEHTAPFDALVYLVDGRAEIKISGKPSIVKKGEMIIIPANKPHALKAMQKFKMLLVMIKNQ</sequence>
<accession>A0A410P6U2</accession>
<keyword evidence="3" id="KW-1185">Reference proteome</keyword>
<protein>
    <submittedName>
        <fullName evidence="2">Cupin</fullName>
    </submittedName>
</protein>
<dbReference type="InterPro" id="IPR014710">
    <property type="entry name" value="RmlC-like_jellyroll"/>
</dbReference>
<name>A0A410P6U2_VELA1</name>
<evidence type="ECO:0000259" key="1">
    <source>
        <dbReference type="Pfam" id="PF07883"/>
    </source>
</evidence>
<evidence type="ECO:0000313" key="2">
    <source>
        <dbReference type="EMBL" id="QAT17873.1"/>
    </source>
</evidence>
<reference evidence="2 3" key="1">
    <citation type="submission" date="2017-01" db="EMBL/GenBank/DDBJ databases">
        <title>First insights into the biology of 'candidatus Vampirococcus archaeovorus'.</title>
        <authorList>
            <person name="Kizina J."/>
            <person name="Jordan S."/>
            <person name="Stueber K."/>
            <person name="Reinhardt R."/>
            <person name="Harder J."/>
        </authorList>
    </citation>
    <scope>NUCLEOTIDE SEQUENCE [LARGE SCALE GENOMIC DNA]</scope>
    <source>
        <strain evidence="2 3">LiM</strain>
    </source>
</reference>